<sequence>MGLYELDEQVPILYIPVAALMRASSINWSVASQGVHSDEVRRLVSIRIASDELDPSLRADLSSSTRVDQRRQAAFAKQENRAQPSAGGSSGHPLVGRHVIPCQVIASIPVALDGLPAVVADAYRDAVHFGARAAADGGYHAQRSDGEAAGKAGGGYSKVVLVYRQVSRALQCLIRDWSEQHLMTHVARHMYAWEQREMRRLLASTTAYYPFHAGPYTGAMANMLGSWRGHQSSELVIQCIGSCFLSVSCRAPFPFASDDMDGSRYPPGYGDSGGSDLSYHLTLADVDPSTNRTVAIASTWPWVFARDGAPGPSAGSQGLGVSTSLSRWLRTLQAQLNLSGNPLTTLLMVLQLMPIHHIISSLSAASNIHTLLPPQQVDSRESLIRFRVKHLLAGDDVGGDAAPGPAGDAGGGQADDQSHMAMHRIATVPKDVSEAFAAVKGLHIMHMYTAVDTIRLVFNSRYVVDLRLVSSDIFHVCDAVEAARVLHRPAHSGAAVPEPLVTSAAEPIPLFADWLEAMSRQMKFDWGRLEEGVSTLLHDVIPASDVDSGRLDAREKVRLFQRNMHRLRPGASKAEWFLYRFRKMVDRQCSTQSPILLPLPPAAMICTRLHLVPVLRSLMRWLVQSVHVRDQLEMAISRTQEIIGAGDVSGDHHQRNRGPLFCVSEKLVSMTTREGDNKRMMIVGFTGARGSARCEFLVLAGVADSGTEPAPATDEHSVGDSQTTARGGGGGGDGSDSGGSKTTPDSEYERVIRSFLSDTFVIPEDLMRVDLDVRIVTLTRPPSGISEAAATHLVDAFKAQPAGIRQ</sequence>
<proteinExistence type="predicted"/>
<dbReference type="EMBL" id="JANBUJ010001739">
    <property type="protein sequence ID" value="KAJ2766286.1"/>
    <property type="molecule type" value="Genomic_DNA"/>
</dbReference>
<organism evidence="1 2">
    <name type="scientific">Coemansia nantahalensis</name>
    <dbReference type="NCBI Taxonomy" id="2789366"/>
    <lineage>
        <taxon>Eukaryota</taxon>
        <taxon>Fungi</taxon>
        <taxon>Fungi incertae sedis</taxon>
        <taxon>Zoopagomycota</taxon>
        <taxon>Kickxellomycotina</taxon>
        <taxon>Kickxellomycetes</taxon>
        <taxon>Kickxellales</taxon>
        <taxon>Kickxellaceae</taxon>
        <taxon>Coemansia</taxon>
    </lineage>
</organism>
<feature type="non-terminal residue" evidence="1">
    <location>
        <position position="806"/>
    </location>
</feature>
<comment type="caution">
    <text evidence="1">The sequence shown here is derived from an EMBL/GenBank/DDBJ whole genome shotgun (WGS) entry which is preliminary data.</text>
</comment>
<dbReference type="Proteomes" id="UP001140234">
    <property type="component" value="Unassembled WGS sequence"/>
</dbReference>
<reference evidence="1" key="1">
    <citation type="submission" date="2022-07" db="EMBL/GenBank/DDBJ databases">
        <title>Phylogenomic reconstructions and comparative analyses of Kickxellomycotina fungi.</title>
        <authorList>
            <person name="Reynolds N.K."/>
            <person name="Stajich J.E."/>
            <person name="Barry K."/>
            <person name="Grigoriev I.V."/>
            <person name="Crous P."/>
            <person name="Smith M.E."/>
        </authorList>
    </citation>
    <scope>NUCLEOTIDE SEQUENCE</scope>
    <source>
        <strain evidence="1">CBS 109366</strain>
    </source>
</reference>
<keyword evidence="2" id="KW-1185">Reference proteome</keyword>
<protein>
    <submittedName>
        <fullName evidence="1">Uncharacterized protein</fullName>
    </submittedName>
</protein>
<gene>
    <name evidence="1" type="ORF">IWQ57_004432</name>
</gene>
<accession>A0ACC1JSJ1</accession>
<evidence type="ECO:0000313" key="1">
    <source>
        <dbReference type="EMBL" id="KAJ2766286.1"/>
    </source>
</evidence>
<evidence type="ECO:0000313" key="2">
    <source>
        <dbReference type="Proteomes" id="UP001140234"/>
    </source>
</evidence>
<name>A0ACC1JSJ1_9FUNG</name>